<feature type="transmembrane region" description="Helical" evidence="5">
    <location>
        <begin position="280"/>
        <end position="299"/>
    </location>
</feature>
<feature type="transmembrane region" description="Helical" evidence="5">
    <location>
        <begin position="87"/>
        <end position="106"/>
    </location>
</feature>
<keyword evidence="8" id="KW-1185">Reference proteome</keyword>
<feature type="transmembrane region" description="Helical" evidence="5">
    <location>
        <begin position="146"/>
        <end position="167"/>
    </location>
</feature>
<dbReference type="InterPro" id="IPR036259">
    <property type="entry name" value="MFS_trans_sf"/>
</dbReference>
<evidence type="ECO:0000313" key="8">
    <source>
        <dbReference type="Proteomes" id="UP000603200"/>
    </source>
</evidence>
<dbReference type="Proteomes" id="UP000603200">
    <property type="component" value="Unassembled WGS sequence"/>
</dbReference>
<feature type="transmembrane region" description="Helical" evidence="5">
    <location>
        <begin position="112"/>
        <end position="134"/>
    </location>
</feature>
<comment type="subcellular location">
    <subcellularLocation>
        <location evidence="1">Cell membrane</location>
        <topology evidence="1">Multi-pass membrane protein</topology>
    </subcellularLocation>
</comment>
<dbReference type="Pfam" id="PF07690">
    <property type="entry name" value="MFS_1"/>
    <property type="match status" value="1"/>
</dbReference>
<evidence type="ECO:0000256" key="5">
    <source>
        <dbReference type="SAM" id="Phobius"/>
    </source>
</evidence>
<dbReference type="InterPro" id="IPR011701">
    <property type="entry name" value="MFS"/>
</dbReference>
<evidence type="ECO:0000256" key="4">
    <source>
        <dbReference type="ARBA" id="ARBA00023136"/>
    </source>
</evidence>
<evidence type="ECO:0000259" key="6">
    <source>
        <dbReference type="PROSITE" id="PS50850"/>
    </source>
</evidence>
<name>A0ABQ3ZXN2_9ACTN</name>
<sequence>MTSPVVAPARVGRGWIVAYVLAMVGVAAGWFGPIQILLPSQASDIAASGSLSKEALLSLVSGIGAAASLIANPIWGAASDRLGKRRPIMIAGTVTGVAGLAVLAAAESPAVMVLGWVLVQAGLNGPLAALAAMLGDRVPEEQRGTVGALFGVAQIVGVVLGTAVAVAAGDVRIGYLALVVAVPALIASLVISHRETVVSTTTWARPRFTRVFGWAWLIRFLLNLANALLLVYLFYYLDDRVGVADPGTLVLIATLINVAFTAVAATIGGILSDRHRRRRIFIAAGAVLLATGFVVLALVPTVPAVLVASGLLGCGWGLFVAVDLAVITGVLPDAESRATMLGVANIAAALPQLIAPVIAGVVVTRAGGYPVLYLITAAVALLGLACLPRLRGSVT</sequence>
<protein>
    <submittedName>
        <fullName evidence="7">MFS transporter</fullName>
    </submittedName>
</protein>
<feature type="transmembrane region" description="Helical" evidence="5">
    <location>
        <begin position="56"/>
        <end position="75"/>
    </location>
</feature>
<dbReference type="PROSITE" id="PS50850">
    <property type="entry name" value="MFS"/>
    <property type="match status" value="1"/>
</dbReference>
<dbReference type="EMBL" id="BOMN01000089">
    <property type="protein sequence ID" value="GIE23344.1"/>
    <property type="molecule type" value="Genomic_DNA"/>
</dbReference>
<evidence type="ECO:0000313" key="7">
    <source>
        <dbReference type="EMBL" id="GIE23344.1"/>
    </source>
</evidence>
<feature type="domain" description="Major facilitator superfamily (MFS) profile" evidence="6">
    <location>
        <begin position="1"/>
        <end position="395"/>
    </location>
</feature>
<proteinExistence type="predicted"/>
<feature type="transmembrane region" description="Helical" evidence="5">
    <location>
        <begin position="16"/>
        <end position="36"/>
    </location>
</feature>
<keyword evidence="4 5" id="KW-0472">Membrane</keyword>
<feature type="transmembrane region" description="Helical" evidence="5">
    <location>
        <begin position="369"/>
        <end position="387"/>
    </location>
</feature>
<feature type="transmembrane region" description="Helical" evidence="5">
    <location>
        <begin position="305"/>
        <end position="331"/>
    </location>
</feature>
<feature type="transmembrane region" description="Helical" evidence="5">
    <location>
        <begin position="249"/>
        <end position="271"/>
    </location>
</feature>
<dbReference type="SUPFAM" id="SSF103473">
    <property type="entry name" value="MFS general substrate transporter"/>
    <property type="match status" value="1"/>
</dbReference>
<feature type="transmembrane region" description="Helical" evidence="5">
    <location>
        <begin position="173"/>
        <end position="191"/>
    </location>
</feature>
<dbReference type="PANTHER" id="PTHR23528">
    <property type="match status" value="1"/>
</dbReference>
<comment type="caution">
    <text evidence="7">The sequence shown here is derived from an EMBL/GenBank/DDBJ whole genome shotgun (WGS) entry which is preliminary data.</text>
</comment>
<feature type="transmembrane region" description="Helical" evidence="5">
    <location>
        <begin position="343"/>
        <end position="363"/>
    </location>
</feature>
<keyword evidence="2 5" id="KW-0812">Transmembrane</keyword>
<reference evidence="7 8" key="1">
    <citation type="submission" date="2021-01" db="EMBL/GenBank/DDBJ databases">
        <title>Whole genome shotgun sequence of Actinoplanes humidus NBRC 14915.</title>
        <authorList>
            <person name="Komaki H."/>
            <person name="Tamura T."/>
        </authorList>
    </citation>
    <scope>NUCLEOTIDE SEQUENCE [LARGE SCALE GENOMIC DNA]</scope>
    <source>
        <strain evidence="7 8">NBRC 14915</strain>
    </source>
</reference>
<dbReference type="InterPro" id="IPR020846">
    <property type="entry name" value="MFS_dom"/>
</dbReference>
<feature type="transmembrane region" description="Helical" evidence="5">
    <location>
        <begin position="211"/>
        <end position="237"/>
    </location>
</feature>
<organism evidence="7 8">
    <name type="scientific">Winogradskya humida</name>
    <dbReference type="NCBI Taxonomy" id="113566"/>
    <lineage>
        <taxon>Bacteria</taxon>
        <taxon>Bacillati</taxon>
        <taxon>Actinomycetota</taxon>
        <taxon>Actinomycetes</taxon>
        <taxon>Micromonosporales</taxon>
        <taxon>Micromonosporaceae</taxon>
        <taxon>Winogradskya</taxon>
    </lineage>
</organism>
<evidence type="ECO:0000256" key="1">
    <source>
        <dbReference type="ARBA" id="ARBA00004651"/>
    </source>
</evidence>
<evidence type="ECO:0000256" key="2">
    <source>
        <dbReference type="ARBA" id="ARBA00022692"/>
    </source>
</evidence>
<accession>A0ABQ3ZXN2</accession>
<dbReference type="PANTHER" id="PTHR23528:SF1">
    <property type="entry name" value="MAJOR FACILITATOR SUPERFAMILY (MFS) PROFILE DOMAIN-CONTAINING PROTEIN"/>
    <property type="match status" value="1"/>
</dbReference>
<evidence type="ECO:0000256" key="3">
    <source>
        <dbReference type="ARBA" id="ARBA00022989"/>
    </source>
</evidence>
<dbReference type="Gene3D" id="1.20.1250.20">
    <property type="entry name" value="MFS general substrate transporter like domains"/>
    <property type="match status" value="2"/>
</dbReference>
<keyword evidence="3 5" id="KW-1133">Transmembrane helix</keyword>
<dbReference type="RefSeq" id="WP_239159305.1">
    <property type="nucleotide sequence ID" value="NZ_BAAATV010000009.1"/>
</dbReference>
<gene>
    <name evidence="7" type="ORF">Ahu01nite_064460</name>
</gene>